<keyword evidence="6" id="KW-0378">Hydrolase</keyword>
<evidence type="ECO:0000256" key="6">
    <source>
        <dbReference type="ARBA" id="ARBA00022801"/>
    </source>
</evidence>
<dbReference type="EC" id="3.4.19.12" evidence="3"/>
<dbReference type="GO" id="GO:0005634">
    <property type="term" value="C:nucleus"/>
    <property type="evidence" value="ECO:0007669"/>
    <property type="project" value="InterPro"/>
</dbReference>
<accession>A0A0H5R904</accession>
<evidence type="ECO:0000259" key="7">
    <source>
        <dbReference type="PROSITE" id="PS50802"/>
    </source>
</evidence>
<evidence type="ECO:0000313" key="8">
    <source>
        <dbReference type="EMBL" id="CRZ10605.1"/>
    </source>
</evidence>
<protein>
    <recommendedName>
        <fullName evidence="3">ubiquitinyl hydrolase 1</fullName>
        <ecNumber evidence="3">3.4.19.12</ecNumber>
    </recommendedName>
</protein>
<evidence type="ECO:0000256" key="1">
    <source>
        <dbReference type="ARBA" id="ARBA00000707"/>
    </source>
</evidence>
<dbReference type="GO" id="GO:0016579">
    <property type="term" value="P:protein deubiquitination"/>
    <property type="evidence" value="ECO:0007669"/>
    <property type="project" value="TreeGrafter"/>
</dbReference>
<name>A0A0H5R904_9EUKA</name>
<dbReference type="InterPro" id="IPR003323">
    <property type="entry name" value="OTU_dom"/>
</dbReference>
<dbReference type="InterPro" id="IPR016197">
    <property type="entry name" value="Chromo-like_dom_sf"/>
</dbReference>
<evidence type="ECO:0000256" key="5">
    <source>
        <dbReference type="ARBA" id="ARBA00022786"/>
    </source>
</evidence>
<dbReference type="SUPFAM" id="SSF54001">
    <property type="entry name" value="Cysteine proteinases"/>
    <property type="match status" value="1"/>
</dbReference>
<dbReference type="InterPro" id="IPR038765">
    <property type="entry name" value="Papain-like_cys_pep_sf"/>
</dbReference>
<dbReference type="PANTHER" id="PTHR12419:SF4">
    <property type="entry name" value="OTU DOMAIN-CONTAINING PROTEIN 5"/>
    <property type="match status" value="1"/>
</dbReference>
<feature type="domain" description="OTU" evidence="7">
    <location>
        <begin position="185"/>
        <end position="308"/>
    </location>
</feature>
<dbReference type="InterPro" id="IPR050704">
    <property type="entry name" value="Peptidase_C85-like"/>
</dbReference>
<dbReference type="GO" id="GO:0006508">
    <property type="term" value="P:proteolysis"/>
    <property type="evidence" value="ECO:0007669"/>
    <property type="project" value="UniProtKB-KW"/>
</dbReference>
<dbReference type="CDD" id="cd22752">
    <property type="entry name" value="OTU_OTUD5-like"/>
    <property type="match status" value="1"/>
</dbReference>
<sequence length="462" mass="53591">MGVIGIDRGEDDPFEIDTSLFAWVDVLHPSDGWLEAQVVSVDHDRRRIHYKGLVGFYDEWLHKDSSRISRLHSHTPSFNFDNEQDNFWRVFDRLSVLDSRDQWSPAEVVDVAGSRIKVHYLNHLNRYDEWINANSYRLRKPDSRKAEYPAPLQSSPRTVNKKALFRATVQDEDNFRTLLRAKLDAEIVEMDYDGNCLFRAISHQVYGDPRHHFAIRNYCCDYMEREQDFFSNYVTTDDFGEYLARMRCDGIWGDHLEIQAMSEIYERPILVYAYSADPMKSYSNQFSAAPPIRISYHFESHYNSIVIRPPASVSMPQLSVLERKALSRPSNRIQEQITNLNERIDSMEVESAINESLTMVMEEECKMASLIEMDAVDDLKTALDESRRAQEASDSVMLREALALSSMDVSNVDEFPYPIQYCHIELNFPLDICVAAYQTLENLLGNDEAIIEQMISWILDQG</sequence>
<dbReference type="AlphaFoldDB" id="A0A0H5R904"/>
<keyword evidence="5" id="KW-0833">Ubl conjugation pathway</keyword>
<dbReference type="PANTHER" id="PTHR12419">
    <property type="entry name" value="OTU DOMAIN CONTAINING PROTEIN"/>
    <property type="match status" value="1"/>
</dbReference>
<dbReference type="PROSITE" id="PS50802">
    <property type="entry name" value="OTU"/>
    <property type="match status" value="1"/>
</dbReference>
<comment type="similarity">
    <text evidence="2">Belongs to the peptidase C85 family.</text>
</comment>
<evidence type="ECO:0000256" key="3">
    <source>
        <dbReference type="ARBA" id="ARBA00012759"/>
    </source>
</evidence>
<keyword evidence="4" id="KW-0645">Protease</keyword>
<dbReference type="Pfam" id="PF02338">
    <property type="entry name" value="OTU"/>
    <property type="match status" value="1"/>
</dbReference>
<reference evidence="8" key="1">
    <citation type="submission" date="2015-04" db="EMBL/GenBank/DDBJ databases">
        <title>The genome sequence of the plant pathogenic Rhizarian Plasmodiophora brassicae reveals insights in its biotrophic life cycle and the origin of chitin synthesis.</title>
        <authorList>
            <person name="Schwelm A."/>
            <person name="Fogelqvist J."/>
            <person name="Knaust A."/>
            <person name="Julke S."/>
            <person name="Lilja T."/>
            <person name="Dhandapani V."/>
            <person name="Bonilla-Rosso G."/>
            <person name="Karlsson M."/>
            <person name="Shevchenko A."/>
            <person name="Choi S.R."/>
            <person name="Kim H.G."/>
            <person name="Park J.Y."/>
            <person name="Lim Y.P."/>
            <person name="Ludwig-Muller J."/>
            <person name="Dixelius C."/>
        </authorList>
    </citation>
    <scope>NUCLEOTIDE SEQUENCE</scope>
    <source>
        <tissue evidence="8">Potato root galls</tissue>
    </source>
</reference>
<dbReference type="SUPFAM" id="SSF63748">
    <property type="entry name" value="Tudor/PWWP/MBT"/>
    <property type="match status" value="1"/>
</dbReference>
<dbReference type="GO" id="GO:0006355">
    <property type="term" value="P:regulation of DNA-templated transcription"/>
    <property type="evidence" value="ECO:0007669"/>
    <property type="project" value="InterPro"/>
</dbReference>
<dbReference type="GO" id="GO:0061578">
    <property type="term" value="F:K63-linked deubiquitinase activity"/>
    <property type="evidence" value="ECO:0007669"/>
    <property type="project" value="TreeGrafter"/>
</dbReference>
<dbReference type="SUPFAM" id="SSF54160">
    <property type="entry name" value="Chromo domain-like"/>
    <property type="match status" value="1"/>
</dbReference>
<comment type="catalytic activity">
    <reaction evidence="1">
        <text>Thiol-dependent hydrolysis of ester, thioester, amide, peptide and isopeptide bonds formed by the C-terminal Gly of ubiquitin (a 76-residue protein attached to proteins as an intracellular targeting signal).</text>
        <dbReference type="EC" id="3.4.19.12"/>
    </reaction>
</comment>
<dbReference type="EMBL" id="HACM01010163">
    <property type="protein sequence ID" value="CRZ10605.1"/>
    <property type="molecule type" value="Transcribed_RNA"/>
</dbReference>
<dbReference type="Pfam" id="PF02820">
    <property type="entry name" value="MBT"/>
    <property type="match status" value="1"/>
</dbReference>
<evidence type="ECO:0000256" key="4">
    <source>
        <dbReference type="ARBA" id="ARBA00022670"/>
    </source>
</evidence>
<dbReference type="InterPro" id="IPR004092">
    <property type="entry name" value="Mbt"/>
</dbReference>
<dbReference type="GO" id="GO:0004843">
    <property type="term" value="F:cysteine-type deubiquitinase activity"/>
    <property type="evidence" value="ECO:0007669"/>
    <property type="project" value="UniProtKB-EC"/>
</dbReference>
<dbReference type="Gene3D" id="3.90.70.80">
    <property type="match status" value="1"/>
</dbReference>
<evidence type="ECO:0000256" key="2">
    <source>
        <dbReference type="ARBA" id="ARBA00010407"/>
    </source>
</evidence>
<dbReference type="Gene3D" id="2.30.30.140">
    <property type="match status" value="2"/>
</dbReference>
<proteinExistence type="inferred from homology"/>
<organism evidence="8">
    <name type="scientific">Spongospora subterranea</name>
    <dbReference type="NCBI Taxonomy" id="70186"/>
    <lineage>
        <taxon>Eukaryota</taxon>
        <taxon>Sar</taxon>
        <taxon>Rhizaria</taxon>
        <taxon>Endomyxa</taxon>
        <taxon>Phytomyxea</taxon>
        <taxon>Plasmodiophorida</taxon>
        <taxon>Plasmodiophoridae</taxon>
        <taxon>Spongospora</taxon>
    </lineage>
</organism>